<evidence type="ECO:0000313" key="2">
    <source>
        <dbReference type="EMBL" id="SFH80657.1"/>
    </source>
</evidence>
<dbReference type="InterPro" id="IPR038694">
    <property type="entry name" value="DUF427_sf"/>
</dbReference>
<protein>
    <submittedName>
        <fullName evidence="2">Uncharacterized conserved protein, DUF427 family</fullName>
    </submittedName>
</protein>
<keyword evidence="3" id="KW-1185">Reference proteome</keyword>
<evidence type="ECO:0000259" key="1">
    <source>
        <dbReference type="Pfam" id="PF04248"/>
    </source>
</evidence>
<name>A0A1I3D1T0_9BURK</name>
<reference evidence="2 3" key="1">
    <citation type="submission" date="2016-10" db="EMBL/GenBank/DDBJ databases">
        <authorList>
            <person name="de Groot N.N."/>
        </authorList>
    </citation>
    <scope>NUCLEOTIDE SEQUENCE [LARGE SCALE GENOMIC DNA]</scope>
    <source>
        <strain evidence="2 3">LMG 23650</strain>
    </source>
</reference>
<dbReference type="Proteomes" id="UP000199548">
    <property type="component" value="Unassembled WGS sequence"/>
</dbReference>
<dbReference type="Gene3D" id="2.170.150.40">
    <property type="entry name" value="Domain of unknown function (DUF427)"/>
    <property type="match status" value="1"/>
</dbReference>
<dbReference type="OrthoDB" id="4565346at2"/>
<accession>A0A1I3D1T0</accession>
<dbReference type="EMBL" id="FOQU01000001">
    <property type="protein sequence ID" value="SFH80657.1"/>
    <property type="molecule type" value="Genomic_DNA"/>
</dbReference>
<dbReference type="PANTHER" id="PTHR34310">
    <property type="entry name" value="DUF427 DOMAIN PROTEIN (AFU_ORTHOLOGUE AFUA_3G02220)"/>
    <property type="match status" value="1"/>
</dbReference>
<dbReference type="AlphaFoldDB" id="A0A1I3D1T0"/>
<proteinExistence type="predicted"/>
<sequence>MNKPVKQPGPDHPITIEPNPARVVVSVAGRVIADTQNALTLREASYPGVQYIPRKDVDMSQLVRTEHLTYCPYKGDCSYYSLAAIGERGVNAVWTYETPYEAVAAIEGHLAFYPDRVELTEQKV</sequence>
<organism evidence="2 3">
    <name type="scientific">Paraburkholderia megapolitana</name>
    <dbReference type="NCBI Taxonomy" id="420953"/>
    <lineage>
        <taxon>Bacteria</taxon>
        <taxon>Pseudomonadati</taxon>
        <taxon>Pseudomonadota</taxon>
        <taxon>Betaproteobacteria</taxon>
        <taxon>Burkholderiales</taxon>
        <taxon>Burkholderiaceae</taxon>
        <taxon>Paraburkholderia</taxon>
    </lineage>
</organism>
<dbReference type="RefSeq" id="WP_091006181.1">
    <property type="nucleotide sequence ID" value="NZ_CP041743.1"/>
</dbReference>
<dbReference type="InterPro" id="IPR007361">
    <property type="entry name" value="DUF427"/>
</dbReference>
<evidence type="ECO:0000313" key="3">
    <source>
        <dbReference type="Proteomes" id="UP000199548"/>
    </source>
</evidence>
<dbReference type="Pfam" id="PF04248">
    <property type="entry name" value="NTP_transf_9"/>
    <property type="match status" value="1"/>
</dbReference>
<feature type="domain" description="DUF427" evidence="1">
    <location>
        <begin position="23"/>
        <end position="115"/>
    </location>
</feature>
<gene>
    <name evidence="2" type="ORF">SAMN05192543_10166</name>
</gene>
<dbReference type="PANTHER" id="PTHR34310:SF9">
    <property type="entry name" value="BLR5716 PROTEIN"/>
    <property type="match status" value="1"/>
</dbReference>